<evidence type="ECO:0000313" key="2">
    <source>
        <dbReference type="EMBL" id="GAG36865.1"/>
    </source>
</evidence>
<feature type="non-terminal residue" evidence="2">
    <location>
        <position position="247"/>
    </location>
</feature>
<comment type="caution">
    <text evidence="2">The sequence shown here is derived from an EMBL/GenBank/DDBJ whole genome shotgun (WGS) entry which is preliminary data.</text>
</comment>
<dbReference type="Gene3D" id="3.40.50.720">
    <property type="entry name" value="NAD(P)-binding Rossmann-like Domain"/>
    <property type="match status" value="1"/>
</dbReference>
<accession>X0X1H2</accession>
<dbReference type="CDD" id="cd08267">
    <property type="entry name" value="MDR1"/>
    <property type="match status" value="1"/>
</dbReference>
<dbReference type="InterPro" id="IPR013154">
    <property type="entry name" value="ADH-like_N"/>
</dbReference>
<dbReference type="InterPro" id="IPR013149">
    <property type="entry name" value="ADH-like_C"/>
</dbReference>
<dbReference type="PANTHER" id="PTHR11695:SF648">
    <property type="entry name" value="ZINC-BINDING OXIDOREDUCTASE"/>
    <property type="match status" value="1"/>
</dbReference>
<protein>
    <recommendedName>
        <fullName evidence="1">Enoyl reductase (ER) domain-containing protein</fullName>
    </recommendedName>
</protein>
<dbReference type="EMBL" id="BARS01045814">
    <property type="protein sequence ID" value="GAG36865.1"/>
    <property type="molecule type" value="Genomic_DNA"/>
</dbReference>
<dbReference type="SUPFAM" id="SSF50129">
    <property type="entry name" value="GroES-like"/>
    <property type="match status" value="1"/>
</dbReference>
<dbReference type="InterPro" id="IPR011032">
    <property type="entry name" value="GroES-like_sf"/>
</dbReference>
<dbReference type="SUPFAM" id="SSF51735">
    <property type="entry name" value="NAD(P)-binding Rossmann-fold domains"/>
    <property type="match status" value="1"/>
</dbReference>
<reference evidence="2" key="1">
    <citation type="journal article" date="2014" name="Front. Microbiol.">
        <title>High frequency of phylogenetically diverse reductive dehalogenase-homologous genes in deep subseafloor sedimentary metagenomes.</title>
        <authorList>
            <person name="Kawai M."/>
            <person name="Futagami T."/>
            <person name="Toyoda A."/>
            <person name="Takaki Y."/>
            <person name="Nishi S."/>
            <person name="Hori S."/>
            <person name="Arai W."/>
            <person name="Tsubouchi T."/>
            <person name="Morono Y."/>
            <person name="Uchiyama I."/>
            <person name="Ito T."/>
            <person name="Fujiyama A."/>
            <person name="Inagaki F."/>
            <person name="Takami H."/>
        </authorList>
    </citation>
    <scope>NUCLEOTIDE SEQUENCE</scope>
    <source>
        <strain evidence="2">Expedition CK06-06</strain>
    </source>
</reference>
<dbReference type="InterPro" id="IPR020843">
    <property type="entry name" value="ER"/>
</dbReference>
<name>X0X1H2_9ZZZZ</name>
<organism evidence="2">
    <name type="scientific">marine sediment metagenome</name>
    <dbReference type="NCBI Taxonomy" id="412755"/>
    <lineage>
        <taxon>unclassified sequences</taxon>
        <taxon>metagenomes</taxon>
        <taxon>ecological metagenomes</taxon>
    </lineage>
</organism>
<dbReference type="AlphaFoldDB" id="X0X1H2"/>
<dbReference type="SMART" id="SM00829">
    <property type="entry name" value="PKS_ER"/>
    <property type="match status" value="1"/>
</dbReference>
<evidence type="ECO:0000259" key="1">
    <source>
        <dbReference type="SMART" id="SM00829"/>
    </source>
</evidence>
<dbReference type="PANTHER" id="PTHR11695">
    <property type="entry name" value="ALCOHOL DEHYDROGENASE RELATED"/>
    <property type="match status" value="1"/>
</dbReference>
<sequence>PKDNEVLIRIYATTVTAGDCELRRFKMPIFVWLPLRIYMGLIKPRRKILGQELAGEIESVGKDVKLFRKGDQVFAHTGFGFGAHAEYKCLPEDGMVAIKSANMTYEEAAAVPTGALTALYFLRKGNIQSGQKVLIYGASGSIGTFAVQLARYFGAEVTGVCSTTSLELVNSLGADKVIDYTKEDFTKNGQTYDVIFDTVGKSSFSRSKRSLKQKGFYLLANPGLSQQVRGLWTSMISSKKVIWWPGS</sequence>
<dbReference type="InterPro" id="IPR050700">
    <property type="entry name" value="YIM1/Zinc_Alcohol_DH_Fams"/>
</dbReference>
<dbReference type="InterPro" id="IPR036291">
    <property type="entry name" value="NAD(P)-bd_dom_sf"/>
</dbReference>
<feature type="domain" description="Enoyl reductase (ER)" evidence="1">
    <location>
        <begin position="1"/>
        <end position="242"/>
    </location>
</feature>
<dbReference type="Pfam" id="PF08240">
    <property type="entry name" value="ADH_N"/>
    <property type="match status" value="1"/>
</dbReference>
<dbReference type="Pfam" id="PF00107">
    <property type="entry name" value="ADH_zinc_N"/>
    <property type="match status" value="1"/>
</dbReference>
<proteinExistence type="predicted"/>
<dbReference type="GO" id="GO:0016491">
    <property type="term" value="F:oxidoreductase activity"/>
    <property type="evidence" value="ECO:0007669"/>
    <property type="project" value="InterPro"/>
</dbReference>
<dbReference type="Gene3D" id="3.90.180.10">
    <property type="entry name" value="Medium-chain alcohol dehydrogenases, catalytic domain"/>
    <property type="match status" value="1"/>
</dbReference>
<gene>
    <name evidence="2" type="ORF">S01H1_69047</name>
</gene>
<feature type="non-terminal residue" evidence="2">
    <location>
        <position position="1"/>
    </location>
</feature>